<feature type="domain" description="NolW-like" evidence="14">
    <location>
        <begin position="267"/>
        <end position="390"/>
    </location>
</feature>
<evidence type="ECO:0000256" key="9">
    <source>
        <dbReference type="ARBA" id="ARBA00023237"/>
    </source>
</evidence>
<feature type="signal peptide" evidence="12">
    <location>
        <begin position="1"/>
        <end position="28"/>
    </location>
</feature>
<proteinExistence type="inferred from homology"/>
<evidence type="ECO:0000313" key="16">
    <source>
        <dbReference type="EMBL" id="NYD90220.1"/>
    </source>
</evidence>
<dbReference type="GO" id="GO:0009279">
    <property type="term" value="C:cell outer membrane"/>
    <property type="evidence" value="ECO:0007669"/>
    <property type="project" value="UniProtKB-SubCell"/>
</dbReference>
<dbReference type="AlphaFoldDB" id="A0A7Y9FMV4"/>
<dbReference type="Proteomes" id="UP000517753">
    <property type="component" value="Unassembled WGS sequence"/>
</dbReference>
<dbReference type="InterPro" id="IPR050810">
    <property type="entry name" value="Bact_Secretion_Sys_Channel"/>
</dbReference>
<organism evidence="16 17">
    <name type="scientific">Sphingomonas melonis</name>
    <dbReference type="NCBI Taxonomy" id="152682"/>
    <lineage>
        <taxon>Bacteria</taxon>
        <taxon>Pseudomonadati</taxon>
        <taxon>Pseudomonadota</taxon>
        <taxon>Alphaproteobacteria</taxon>
        <taxon>Sphingomonadales</taxon>
        <taxon>Sphingomonadaceae</taxon>
        <taxon>Sphingomonas</taxon>
    </lineage>
</organism>
<dbReference type="GO" id="GO:0015627">
    <property type="term" value="C:type II protein secretion system complex"/>
    <property type="evidence" value="ECO:0007669"/>
    <property type="project" value="InterPro"/>
</dbReference>
<feature type="chain" id="PRO_5030798703" evidence="12">
    <location>
        <begin position="29"/>
        <end position="746"/>
    </location>
</feature>
<dbReference type="PANTHER" id="PTHR30332">
    <property type="entry name" value="PROBABLE GENERAL SECRETION PATHWAY PROTEIN D"/>
    <property type="match status" value="1"/>
</dbReference>
<keyword evidence="5" id="KW-0812">Transmembrane</keyword>
<evidence type="ECO:0000256" key="3">
    <source>
        <dbReference type="ARBA" id="ARBA00022448"/>
    </source>
</evidence>
<dbReference type="InterPro" id="IPR005644">
    <property type="entry name" value="NolW-like"/>
</dbReference>
<keyword evidence="8" id="KW-0472">Membrane</keyword>
<evidence type="ECO:0000256" key="8">
    <source>
        <dbReference type="ARBA" id="ARBA00023136"/>
    </source>
</evidence>
<feature type="domain" description="NolW-like" evidence="14">
    <location>
        <begin position="127"/>
        <end position="184"/>
    </location>
</feature>
<keyword evidence="4" id="KW-1134">Transmembrane beta strand</keyword>
<feature type="domain" description="GspD-like N0" evidence="15">
    <location>
        <begin position="32"/>
        <end position="102"/>
    </location>
</feature>
<dbReference type="PANTHER" id="PTHR30332:SF24">
    <property type="entry name" value="SECRETIN GSPD-RELATED"/>
    <property type="match status" value="1"/>
</dbReference>
<evidence type="ECO:0000256" key="11">
    <source>
        <dbReference type="SAM" id="MobiDB-lite"/>
    </source>
</evidence>
<evidence type="ECO:0000259" key="14">
    <source>
        <dbReference type="Pfam" id="PF03958"/>
    </source>
</evidence>
<feature type="domain" description="Type II/III secretion system secretin-like" evidence="13">
    <location>
        <begin position="506"/>
        <end position="670"/>
    </location>
</feature>
<evidence type="ECO:0000313" key="17">
    <source>
        <dbReference type="Proteomes" id="UP000517753"/>
    </source>
</evidence>
<dbReference type="Gene3D" id="3.30.1370.120">
    <property type="match status" value="3"/>
</dbReference>
<keyword evidence="3 10" id="KW-0813">Transport</keyword>
<evidence type="ECO:0000256" key="5">
    <source>
        <dbReference type="ARBA" id="ARBA00022692"/>
    </source>
</evidence>
<gene>
    <name evidence="16" type="ORF">HD841_002000</name>
</gene>
<dbReference type="EMBL" id="JACCBY010000002">
    <property type="protein sequence ID" value="NYD90220.1"/>
    <property type="molecule type" value="Genomic_DNA"/>
</dbReference>
<dbReference type="InterPro" id="IPR038591">
    <property type="entry name" value="NolW-like_sf"/>
</dbReference>
<dbReference type="InterPro" id="IPR013356">
    <property type="entry name" value="T2SS_GspD"/>
</dbReference>
<keyword evidence="17" id="KW-1185">Reference proteome</keyword>
<evidence type="ECO:0000256" key="7">
    <source>
        <dbReference type="ARBA" id="ARBA00022927"/>
    </source>
</evidence>
<dbReference type="Pfam" id="PF00263">
    <property type="entry name" value="Secretin"/>
    <property type="match status" value="1"/>
</dbReference>
<accession>A0A7Y9FMV4</accession>
<protein>
    <submittedName>
        <fullName evidence="16">General secretion pathway protein D</fullName>
    </submittedName>
</protein>
<evidence type="ECO:0000256" key="4">
    <source>
        <dbReference type="ARBA" id="ARBA00022452"/>
    </source>
</evidence>
<dbReference type="InterPro" id="IPR001775">
    <property type="entry name" value="GspD/PilQ"/>
</dbReference>
<evidence type="ECO:0000259" key="15">
    <source>
        <dbReference type="Pfam" id="PF21305"/>
    </source>
</evidence>
<feature type="domain" description="NolW-like" evidence="14">
    <location>
        <begin position="189"/>
        <end position="260"/>
    </location>
</feature>
<evidence type="ECO:0000256" key="6">
    <source>
        <dbReference type="ARBA" id="ARBA00022729"/>
    </source>
</evidence>
<keyword evidence="6 12" id="KW-0732">Signal</keyword>
<reference evidence="16 17" key="2">
    <citation type="submission" date="2020-08" db="EMBL/GenBank/DDBJ databases">
        <title>The Agave Microbiome: Exploring the role of microbial communities in plant adaptations to desert environments.</title>
        <authorList>
            <person name="Partida-Martinez L.P."/>
        </authorList>
    </citation>
    <scope>NUCLEOTIDE SEQUENCE [LARGE SCALE GENOMIC DNA]</scope>
    <source>
        <strain evidence="16 17">AS2.3</strain>
    </source>
</reference>
<feature type="region of interest" description="Disordered" evidence="11">
    <location>
        <begin position="297"/>
        <end position="350"/>
    </location>
</feature>
<dbReference type="Pfam" id="PF03958">
    <property type="entry name" value="Secretin_N"/>
    <property type="match status" value="3"/>
</dbReference>
<sequence>MKTAPMKTLASALLLSTAALALPTQALAQTTLNVRDADIRAFIADAAKVTGRTFIIDARVNGKVTVVTDRPLSRSEYFETFLSTLRANGLVAVPTGNGAFRIQPIDNAASQPSRIGSAGANRNSFVTEIVRLRSIDATQAIETVRPLVSAQGSVSANRGSNSLVVVDFGDNIRRIREVLRRVDADNASTRVVALKNASAKEIAAALQGLATGAPGGQGGAQGGVGTSVTAVDSSNSVIIRGDANSVARLVQVAQDLDQKAKNGTEIRVVFLENADAAQLLPVLQQLVGQTPDAVQEPQLSRTQTGFGSSTGGGAQGNQPRQFNQTPTQQPSGGGGSASGPGQPAITTQGGRTAAVVTRFQGANAIVIAAPADIQRQLSDVVRQLDTRREQVLIEGIVAEVSDATVNRLGAQFVLANPSGGAFAASTFSNSAPNILQIAGAIGAQSLGSSRTVTTAPDGTRTETITNNSASDSLTQSALNSILSSTGGFGGFGGKIGDVLFGAIINAVKSDTTSNLLQVPHLVTVDNQEAHSLVGQEIPITTGQALSNNFDNTFRTTQRENVGIELTARPQVNSSGTVKLNLRLEVSSIAGPVSSDNSDLILNKREIETTLTVDEGQIAVMGGLLSDEERRTIEKIPLLGDIPVLGNLFKSKAKSRNKTNLMIFIRPTILRNAADSRKVAEQRYGYIRLQQGLQSPGEEPSIDELVRDYMGAAPPIPSAPIPGNIEDPRIAVPIQHNTTKIIRPRDR</sequence>
<dbReference type="GO" id="GO:0015628">
    <property type="term" value="P:protein secretion by the type II secretion system"/>
    <property type="evidence" value="ECO:0007669"/>
    <property type="project" value="InterPro"/>
</dbReference>
<dbReference type="PRINTS" id="PR00811">
    <property type="entry name" value="BCTERIALGSPD"/>
</dbReference>
<evidence type="ECO:0000256" key="10">
    <source>
        <dbReference type="RuleBase" id="RU004004"/>
    </source>
</evidence>
<evidence type="ECO:0000256" key="12">
    <source>
        <dbReference type="SAM" id="SignalP"/>
    </source>
</evidence>
<evidence type="ECO:0000259" key="13">
    <source>
        <dbReference type="Pfam" id="PF00263"/>
    </source>
</evidence>
<comment type="subcellular location">
    <subcellularLocation>
        <location evidence="1 10">Cell outer membrane</location>
    </subcellularLocation>
</comment>
<keyword evidence="9" id="KW-0998">Cell outer membrane</keyword>
<comment type="similarity">
    <text evidence="2">Belongs to the bacterial secretin family. GSP D subfamily.</text>
</comment>
<dbReference type="InterPro" id="IPR004846">
    <property type="entry name" value="T2SS/T3SS_dom"/>
</dbReference>
<evidence type="ECO:0000256" key="1">
    <source>
        <dbReference type="ARBA" id="ARBA00004442"/>
    </source>
</evidence>
<reference evidence="16 17" key="1">
    <citation type="submission" date="2020-07" db="EMBL/GenBank/DDBJ databases">
        <authorList>
            <person name="Partida-Martinez L."/>
            <person name="Huntemann M."/>
            <person name="Clum A."/>
            <person name="Wang J."/>
            <person name="Palaniappan K."/>
            <person name="Ritter S."/>
            <person name="Chen I.-M."/>
            <person name="Stamatis D."/>
            <person name="Reddy T."/>
            <person name="O'Malley R."/>
            <person name="Daum C."/>
            <person name="Shapiro N."/>
            <person name="Ivanova N."/>
            <person name="Kyrpides N."/>
            <person name="Woyke T."/>
        </authorList>
    </citation>
    <scope>NUCLEOTIDE SEQUENCE [LARGE SCALE GENOMIC DNA]</scope>
    <source>
        <strain evidence="16 17">AS2.3</strain>
    </source>
</reference>
<dbReference type="InterPro" id="IPR049371">
    <property type="entry name" value="GspD-like_N0"/>
</dbReference>
<comment type="caution">
    <text evidence="16">The sequence shown here is derived from an EMBL/GenBank/DDBJ whole genome shotgun (WGS) entry which is preliminary data.</text>
</comment>
<dbReference type="NCBIfam" id="TIGR02517">
    <property type="entry name" value="type_II_gspD"/>
    <property type="match status" value="1"/>
</dbReference>
<dbReference type="Pfam" id="PF21305">
    <property type="entry name" value="type_II_gspD_N0"/>
    <property type="match status" value="1"/>
</dbReference>
<name>A0A7Y9FMV4_9SPHN</name>
<keyword evidence="7" id="KW-0653">Protein transport</keyword>
<evidence type="ECO:0000256" key="2">
    <source>
        <dbReference type="ARBA" id="ARBA00006980"/>
    </source>
</evidence>